<dbReference type="OrthoDB" id="444255at2759"/>
<feature type="region of interest" description="Disordered" evidence="5">
    <location>
        <begin position="23"/>
        <end position="55"/>
    </location>
</feature>
<evidence type="ECO:0000313" key="9">
    <source>
        <dbReference type="Proteomes" id="UP000651452"/>
    </source>
</evidence>
<dbReference type="EMBL" id="RZGK01000002">
    <property type="protein sequence ID" value="KAF9700967.1"/>
    <property type="molecule type" value="Genomic_DNA"/>
</dbReference>
<feature type="domain" description="LicD/FKTN/FKRP nucleotidyltransferase" evidence="7">
    <location>
        <begin position="207"/>
        <end position="245"/>
    </location>
</feature>
<comment type="caution">
    <text evidence="8">The sequence shown here is derived from an EMBL/GenBank/DDBJ whole genome shotgun (WGS) entry which is preliminary data.</text>
</comment>
<organism evidence="8 9">
    <name type="scientific">Ascochyta lentis</name>
    <dbReference type="NCBI Taxonomy" id="205686"/>
    <lineage>
        <taxon>Eukaryota</taxon>
        <taxon>Fungi</taxon>
        <taxon>Dikarya</taxon>
        <taxon>Ascomycota</taxon>
        <taxon>Pezizomycotina</taxon>
        <taxon>Dothideomycetes</taxon>
        <taxon>Pleosporomycetidae</taxon>
        <taxon>Pleosporales</taxon>
        <taxon>Pleosporineae</taxon>
        <taxon>Didymellaceae</taxon>
        <taxon>Ascochyta</taxon>
    </lineage>
</organism>
<evidence type="ECO:0000256" key="3">
    <source>
        <dbReference type="ARBA" id="ARBA00022989"/>
    </source>
</evidence>
<dbReference type="InterPro" id="IPR007074">
    <property type="entry name" value="LicD/FKTN/FKRP_NTP_transf"/>
</dbReference>
<evidence type="ECO:0000256" key="6">
    <source>
        <dbReference type="SAM" id="SignalP"/>
    </source>
</evidence>
<evidence type="ECO:0000259" key="7">
    <source>
        <dbReference type="Pfam" id="PF04991"/>
    </source>
</evidence>
<feature type="signal peptide" evidence="6">
    <location>
        <begin position="1"/>
        <end position="18"/>
    </location>
</feature>
<sequence>MKLSICTITATLFASTLSAPTAQSESSTSVAEAPNSDIERRDDGDGKYFHEPGGDNTLGHYDKRYFHGIVSDEERRDTQKHMVRAYLDFFRTNDLDTWIAHGTLLGWWWNGQRLPWDFDLDTQVSGATLHHLGEAYNQTNYSYTSDDEQVNRTYLLDVNPWIWQRERGDGKNIIDARWIDVRNGLFIDITGLSETHPDNQPGIWSCKNYHRYRTDELYPMRETMFEGVVAKVPYSYDKILTDEYKESALVNTQFNGHEWNPNAKVWEKTEETLTQEEEERKKQEEEEKKKVIKQAQMA</sequence>
<evidence type="ECO:0000256" key="5">
    <source>
        <dbReference type="SAM" id="MobiDB-lite"/>
    </source>
</evidence>
<feature type="region of interest" description="Disordered" evidence="5">
    <location>
        <begin position="269"/>
        <end position="298"/>
    </location>
</feature>
<dbReference type="Proteomes" id="UP000651452">
    <property type="component" value="Unassembled WGS sequence"/>
</dbReference>
<dbReference type="PANTHER" id="PTHR15407">
    <property type="entry name" value="FUKUTIN-RELATED"/>
    <property type="match status" value="1"/>
</dbReference>
<dbReference type="Pfam" id="PF04991">
    <property type="entry name" value="LicD"/>
    <property type="match status" value="2"/>
</dbReference>
<feature type="domain" description="LicD/FKTN/FKRP nucleotidyltransferase" evidence="7">
    <location>
        <begin position="91"/>
        <end position="196"/>
    </location>
</feature>
<feature type="chain" id="PRO_5034278211" description="LicD/FKTN/FKRP nucleotidyltransferase domain-containing protein" evidence="6">
    <location>
        <begin position="19"/>
        <end position="298"/>
    </location>
</feature>
<accession>A0A8H7JD96</accession>
<evidence type="ECO:0000256" key="1">
    <source>
        <dbReference type="ARBA" id="ARBA00004167"/>
    </source>
</evidence>
<comment type="subcellular location">
    <subcellularLocation>
        <location evidence="1">Membrane</location>
        <topology evidence="1">Single-pass membrane protein</topology>
    </subcellularLocation>
</comment>
<dbReference type="InterPro" id="IPR009644">
    <property type="entry name" value="FKTN/MNN4/W02B3.4-1"/>
</dbReference>
<proteinExistence type="predicted"/>
<keyword evidence="2" id="KW-0812">Transmembrane</keyword>
<gene>
    <name evidence="8" type="ORF">EKO04_000090</name>
</gene>
<feature type="compositionally biased region" description="Basic and acidic residues" evidence="5">
    <location>
        <begin position="278"/>
        <end position="289"/>
    </location>
</feature>
<reference evidence="8" key="2">
    <citation type="submission" date="2020-09" db="EMBL/GenBank/DDBJ databases">
        <title>Reference genome assembly for Australian Ascochyta lentis isolate Al4.</title>
        <authorList>
            <person name="Lee R.C."/>
            <person name="Farfan-Caceres L.M."/>
            <person name="Debler J.W."/>
            <person name="Williams A.H."/>
            <person name="Henares B.M."/>
        </authorList>
    </citation>
    <scope>NUCLEOTIDE SEQUENCE</scope>
    <source>
        <strain evidence="8">Al4</strain>
    </source>
</reference>
<protein>
    <recommendedName>
        <fullName evidence="7">LicD/FKTN/FKRP nucleotidyltransferase domain-containing protein</fullName>
    </recommendedName>
</protein>
<feature type="compositionally biased region" description="Basic and acidic residues" evidence="5">
    <location>
        <begin position="37"/>
        <end position="53"/>
    </location>
</feature>
<reference evidence="8" key="1">
    <citation type="submission" date="2018-12" db="EMBL/GenBank/DDBJ databases">
        <authorList>
            <person name="Syme R.A."/>
            <person name="Farfan-Caceres L."/>
            <person name="Lichtenzveig J."/>
        </authorList>
    </citation>
    <scope>NUCLEOTIDE SEQUENCE</scope>
    <source>
        <strain evidence="8">Al4</strain>
    </source>
</reference>
<evidence type="ECO:0000256" key="4">
    <source>
        <dbReference type="ARBA" id="ARBA00023136"/>
    </source>
</evidence>
<name>A0A8H7JD96_9PLEO</name>
<keyword evidence="4" id="KW-0472">Membrane</keyword>
<dbReference type="AlphaFoldDB" id="A0A8H7JD96"/>
<keyword evidence="9" id="KW-1185">Reference proteome</keyword>
<keyword evidence="6" id="KW-0732">Signal</keyword>
<dbReference type="GO" id="GO:0009100">
    <property type="term" value="P:glycoprotein metabolic process"/>
    <property type="evidence" value="ECO:0007669"/>
    <property type="project" value="UniProtKB-ARBA"/>
</dbReference>
<evidence type="ECO:0000313" key="8">
    <source>
        <dbReference type="EMBL" id="KAF9700967.1"/>
    </source>
</evidence>
<dbReference type="PANTHER" id="PTHR15407:SF28">
    <property type="entry name" value="RIBITOL-5-PHOSPHATE TRANSFERASE FKTN"/>
    <property type="match status" value="1"/>
</dbReference>
<dbReference type="GO" id="GO:0016020">
    <property type="term" value="C:membrane"/>
    <property type="evidence" value="ECO:0007669"/>
    <property type="project" value="UniProtKB-SubCell"/>
</dbReference>
<keyword evidence="3" id="KW-1133">Transmembrane helix</keyword>
<evidence type="ECO:0000256" key="2">
    <source>
        <dbReference type="ARBA" id="ARBA00022692"/>
    </source>
</evidence>